<dbReference type="Pfam" id="PF00194">
    <property type="entry name" value="Carb_anhydrase"/>
    <property type="match status" value="2"/>
</dbReference>
<evidence type="ECO:0000256" key="1">
    <source>
        <dbReference type="ARBA" id="ARBA00010718"/>
    </source>
</evidence>
<dbReference type="EMBL" id="JADDUC010000038">
    <property type="protein sequence ID" value="KAG0122241.1"/>
    <property type="molecule type" value="Genomic_DNA"/>
</dbReference>
<dbReference type="SMART" id="SM01057">
    <property type="entry name" value="Carb_anhydrase"/>
    <property type="match status" value="1"/>
</dbReference>
<evidence type="ECO:0000256" key="2">
    <source>
        <dbReference type="ARBA" id="ARBA00022137"/>
    </source>
</evidence>
<reference evidence="6 7" key="2">
    <citation type="journal article" date="2021" name="J. Hered.">
        <title>Feather Gene Expression Elucidates the Developmental Basis of Plumage Iridescence in African Starlings.</title>
        <authorList>
            <person name="Rubenstein D.R."/>
            <person name="Corvelo A."/>
            <person name="MacManes M.D."/>
            <person name="Maia R."/>
            <person name="Narzisi G."/>
            <person name="Rousaki A."/>
            <person name="Vandenabeele P."/>
            <person name="Shawkey M.D."/>
            <person name="Solomon J."/>
        </authorList>
    </citation>
    <scope>NUCLEOTIDE SEQUENCE [LARGE SCALE GENOMIC DNA]</scope>
    <source>
        <strain evidence="6">SS15</strain>
    </source>
</reference>
<name>A0A835NVM1_9PASS</name>
<evidence type="ECO:0000259" key="4">
    <source>
        <dbReference type="PROSITE" id="PS51144"/>
    </source>
</evidence>
<dbReference type="SUPFAM" id="SSF51069">
    <property type="entry name" value="Carbonic anhydrase"/>
    <property type="match status" value="2"/>
</dbReference>
<protein>
    <recommendedName>
        <fullName evidence="2">Carbonic anhydrase-related protein 10</fullName>
    </recommendedName>
</protein>
<reference evidence="5" key="1">
    <citation type="submission" date="2020-10" db="EMBL/GenBank/DDBJ databases">
        <title>Feather gene expression reveals the developmental basis of iridescence in African starlings.</title>
        <authorList>
            <person name="Rubenstein D.R."/>
        </authorList>
    </citation>
    <scope>NUCLEOTIDE SEQUENCE</scope>
    <source>
        <strain evidence="5">SS15</strain>
        <tissue evidence="5">Liver</tissue>
    </source>
</reference>
<comment type="caution">
    <text evidence="5">The sequence shown here is derived from an EMBL/GenBank/DDBJ whole genome shotgun (WGS) entry which is preliminary data.</text>
</comment>
<feature type="region of interest" description="Disordered" evidence="3">
    <location>
        <begin position="682"/>
        <end position="703"/>
    </location>
</feature>
<dbReference type="Gene3D" id="3.10.200.10">
    <property type="entry name" value="Alpha carbonic anhydrase"/>
    <property type="match status" value="1"/>
</dbReference>
<evidence type="ECO:0000313" key="7">
    <source>
        <dbReference type="Proteomes" id="UP000618051"/>
    </source>
</evidence>
<dbReference type="GO" id="GO:0008270">
    <property type="term" value="F:zinc ion binding"/>
    <property type="evidence" value="ECO:0007669"/>
    <property type="project" value="InterPro"/>
</dbReference>
<dbReference type="OrthoDB" id="5978072at2759"/>
<sequence length="913" mass="101532">MCCFSSEDSRQSLIFGEILTLVPEKETSLSFKMYADAHNQGAAVEELQFSLRTTAVSEVTQRAHLNKIHQKSMKAGGLIRRWSKEALFLQKKRNEDHNRYTWYFSWQQQIVQNKEKASLLMELGNAGKGFGLTEQNSKPFFSILSGLQEVRNSAQTLAEEFKLIYILQKVIKTAWLELEAPGSGSAAVDSQECPGGTSKTLIVPIPPADNVSGTMYSTGRHVSLWLDKEHLVSGTMYNTGRHVSLRLDKEHLVNISGGPMTYSHRLEEIRLHFGSEDSQGSEHLLNGQAFSGECGLQKSQLAQCVLSGSSPELGSDNKQESPGLVKDSAEDPVKLLSPWVLSTHTPPSTVTPTAQPLEVLSSKGTVLHEEMAAGCASHTPLSHHSPVEATHPHPAGTNYNVQLIHYNHELYTNVTEAAKSPNGLVVVSIFMKVSESSNPFLNRMLNRDTITRITYKNDAYLLQGLNIEELYPETSSFITYDGSMTIPPCYETASWIIMNKPVYITRMQMHSLRLLSQNQPSQIFLSMSDNFRPVQPLNNRCIRTNINFSLQGKDCPNNRAQKLQYRAHSRIPVAHTAESKMHEMIMPGASCCSNPAGIRDKPSSLAFPAFVTVSHTFVSNLKKVTEAYFRKTSSGNIYFLRLHIKSTMYTEKRILKYFKQPLTGFQDKLGLSEVLEPLGHLKGAEDTKQGSTTPAELPTPRWSIKNTDPKDLLRFVGLEEEQAKLGLKGFQQREAGGDKRLKYKSNQTISAASGPTSTVATAPPALHAPSSSNTCQFSCLPFCGCVGILVYQAMTFTMAIFFSKPLDYKLLPMELGLELILLKAHLSRLGVTFTQISQREPPLTTNRTIVCHHVTLDTCQEPTQGTMKLQLGISVVSASPFMKSFLYLWVISTLEEKNKQNAKIVQTKATYQV</sequence>
<proteinExistence type="inferred from homology"/>
<dbReference type="GO" id="GO:0006730">
    <property type="term" value="P:one-carbon metabolic process"/>
    <property type="evidence" value="ECO:0007669"/>
    <property type="project" value="TreeGrafter"/>
</dbReference>
<feature type="region of interest" description="Disordered" evidence="3">
    <location>
        <begin position="309"/>
        <end position="329"/>
    </location>
</feature>
<dbReference type="PANTHER" id="PTHR18952:SF91">
    <property type="entry name" value="CARBONIC ANHYDRASE-RELATED PROTEIN 10"/>
    <property type="match status" value="1"/>
</dbReference>
<dbReference type="Proteomes" id="UP000618051">
    <property type="component" value="Unassembled WGS sequence"/>
</dbReference>
<comment type="similarity">
    <text evidence="1">Belongs to the alpha-carbonic anhydrase family.</text>
</comment>
<feature type="domain" description="Alpha-carbonic anhydrase" evidence="4">
    <location>
        <begin position="173"/>
        <end position="546"/>
    </location>
</feature>
<dbReference type="GO" id="GO:0004089">
    <property type="term" value="F:carbonate dehydratase activity"/>
    <property type="evidence" value="ECO:0007669"/>
    <property type="project" value="InterPro"/>
</dbReference>
<organism evidence="5">
    <name type="scientific">Lamprotornis superbus</name>
    <dbReference type="NCBI Taxonomy" id="245042"/>
    <lineage>
        <taxon>Eukaryota</taxon>
        <taxon>Metazoa</taxon>
        <taxon>Chordata</taxon>
        <taxon>Craniata</taxon>
        <taxon>Vertebrata</taxon>
        <taxon>Euteleostomi</taxon>
        <taxon>Archelosauria</taxon>
        <taxon>Archosauria</taxon>
        <taxon>Dinosauria</taxon>
        <taxon>Saurischia</taxon>
        <taxon>Theropoda</taxon>
        <taxon>Coelurosauria</taxon>
        <taxon>Aves</taxon>
        <taxon>Neognathae</taxon>
        <taxon>Neoaves</taxon>
        <taxon>Telluraves</taxon>
        <taxon>Australaves</taxon>
        <taxon>Passeriformes</taxon>
        <taxon>Sturnidae</taxon>
        <taxon>Lamprotornis</taxon>
    </lineage>
</organism>
<reference evidence="6" key="3">
    <citation type="submission" date="2022-01" db="EMBL/GenBank/DDBJ databases">
        <authorList>
            <person name="Rubenstein D.R."/>
        </authorList>
    </citation>
    <scope>NUCLEOTIDE SEQUENCE</scope>
    <source>
        <strain evidence="6">SS15</strain>
        <tissue evidence="6">Liver</tissue>
    </source>
</reference>
<dbReference type="InterPro" id="IPR036398">
    <property type="entry name" value="CA_dom_sf"/>
</dbReference>
<evidence type="ECO:0000313" key="5">
    <source>
        <dbReference type="EMBL" id="KAG0122241.1"/>
    </source>
</evidence>
<dbReference type="PROSITE" id="PS51144">
    <property type="entry name" value="ALPHA_CA_2"/>
    <property type="match status" value="1"/>
</dbReference>
<keyword evidence="7" id="KW-1185">Reference proteome</keyword>
<evidence type="ECO:0000256" key="3">
    <source>
        <dbReference type="SAM" id="MobiDB-lite"/>
    </source>
</evidence>
<dbReference type="EMBL" id="JADDUC020000022">
    <property type="protein sequence ID" value="KAI1232417.1"/>
    <property type="molecule type" value="Genomic_DNA"/>
</dbReference>
<accession>A0A835NVM1</accession>
<evidence type="ECO:0000313" key="6">
    <source>
        <dbReference type="EMBL" id="KAI1232417.1"/>
    </source>
</evidence>
<dbReference type="InterPro" id="IPR023561">
    <property type="entry name" value="Carbonic_anhydrase_a-class"/>
</dbReference>
<gene>
    <name evidence="6" type="ORF">IHE44_0006877</name>
    <name evidence="5" type="ORF">IHE44_009496</name>
</gene>
<dbReference type="InterPro" id="IPR001148">
    <property type="entry name" value="CA_dom"/>
</dbReference>
<dbReference type="AlphaFoldDB" id="A0A835NVM1"/>
<dbReference type="PANTHER" id="PTHR18952">
    <property type="entry name" value="CARBONIC ANHYDRASE"/>
    <property type="match status" value="1"/>
</dbReference>